<dbReference type="Proteomes" id="UP000507222">
    <property type="component" value="Unassembled WGS sequence"/>
</dbReference>
<evidence type="ECO:0000313" key="5">
    <source>
        <dbReference type="Proteomes" id="UP000507245"/>
    </source>
</evidence>
<dbReference type="OrthoDB" id="10454019at2759"/>
<organism evidence="3 5">
    <name type="scientific">Prunus armeniaca</name>
    <name type="common">Apricot</name>
    <name type="synonym">Armeniaca vulgaris</name>
    <dbReference type="NCBI Taxonomy" id="36596"/>
    <lineage>
        <taxon>Eukaryota</taxon>
        <taxon>Viridiplantae</taxon>
        <taxon>Streptophyta</taxon>
        <taxon>Embryophyta</taxon>
        <taxon>Tracheophyta</taxon>
        <taxon>Spermatophyta</taxon>
        <taxon>Magnoliopsida</taxon>
        <taxon>eudicotyledons</taxon>
        <taxon>Gunneridae</taxon>
        <taxon>Pentapetalae</taxon>
        <taxon>rosids</taxon>
        <taxon>fabids</taxon>
        <taxon>Rosales</taxon>
        <taxon>Rosaceae</taxon>
        <taxon>Amygdaloideae</taxon>
        <taxon>Amygdaleae</taxon>
        <taxon>Prunus</taxon>
    </lineage>
</organism>
<reference evidence="3 4" key="2">
    <citation type="submission" date="2020-05" db="EMBL/GenBank/DDBJ databases">
        <authorList>
            <person name="Campoy J."/>
            <person name="Schneeberger K."/>
            <person name="Spophaly S."/>
        </authorList>
    </citation>
    <scope>NUCLEOTIDE SEQUENCE [LARGE SCALE GENOMIC DNA]</scope>
    <source>
        <strain evidence="3">PruArmRojPasFocal</strain>
    </source>
</reference>
<protein>
    <submittedName>
        <fullName evidence="3">Uncharacterized protein</fullName>
    </submittedName>
</protein>
<reference evidence="5" key="1">
    <citation type="journal article" date="2020" name="Genome Biol.">
        <title>Gamete binning: chromosome-level and haplotype-resolved genome assembly enabled by high-throughput single-cell sequencing of gamete genomes.</title>
        <authorList>
            <person name="Campoy J.A."/>
            <person name="Sun H."/>
            <person name="Goel M."/>
            <person name="Jiao W.-B."/>
            <person name="Folz-Donahue K."/>
            <person name="Wang N."/>
            <person name="Rubio M."/>
            <person name="Liu C."/>
            <person name="Kukat C."/>
            <person name="Ruiz D."/>
            <person name="Huettel B."/>
            <person name="Schneeberger K."/>
        </authorList>
    </citation>
    <scope>NUCLEOTIDE SEQUENCE [LARGE SCALE GENOMIC DNA]</scope>
    <source>
        <strain evidence="5">cv. Rojo Pasion</strain>
    </source>
</reference>
<evidence type="ECO:0000256" key="1">
    <source>
        <dbReference type="SAM" id="MobiDB-lite"/>
    </source>
</evidence>
<dbReference type="EMBL" id="CAEKDK010000007">
    <property type="protein sequence ID" value="CAB4288079.1"/>
    <property type="molecule type" value="Genomic_DNA"/>
</dbReference>
<evidence type="ECO:0000313" key="4">
    <source>
        <dbReference type="Proteomes" id="UP000507222"/>
    </source>
</evidence>
<feature type="compositionally biased region" description="Basic and acidic residues" evidence="1">
    <location>
        <begin position="188"/>
        <end position="199"/>
    </location>
</feature>
<evidence type="ECO:0000313" key="3">
    <source>
        <dbReference type="EMBL" id="CAB4318448.1"/>
    </source>
</evidence>
<accession>A0A6J5Y4Q0</accession>
<keyword evidence="5" id="KW-1185">Reference proteome</keyword>
<sequence>MASSIAELNCLYNVIKRHYNSQESLKLEEQHIRLSGHEMENVRGIKSCTTTFKRELWKRFRTLLVRQLKENEVKLIQELKEPKSTGDWNVVDYLVKYVSTPLEERINLPVPPAYLVKPASKGLNMAKTWCLERLTACGRFCGILFNVLLMIWISKGASRIWPGPSDTRGSDHTDNSPAKPDTPPTSTDNKDMRSTKNDDISVQVAGKGLKMLLESSLDI</sequence>
<name>A0A6J5Y4Q0_PRUAR</name>
<dbReference type="Proteomes" id="UP000507245">
    <property type="component" value="Unassembled WGS sequence"/>
</dbReference>
<dbReference type="EMBL" id="CAEKKB010000007">
    <property type="protein sequence ID" value="CAB4318448.1"/>
    <property type="molecule type" value="Genomic_DNA"/>
</dbReference>
<feature type="region of interest" description="Disordered" evidence="1">
    <location>
        <begin position="163"/>
        <end position="199"/>
    </location>
</feature>
<proteinExistence type="predicted"/>
<gene>
    <name evidence="2" type="ORF">CURHAP_LOCUS46168</name>
    <name evidence="3" type="ORF">ORAREDHAP_LOCUS45510</name>
</gene>
<dbReference type="AlphaFoldDB" id="A0A6J5Y4Q0"/>
<evidence type="ECO:0000313" key="2">
    <source>
        <dbReference type="EMBL" id="CAB4288079.1"/>
    </source>
</evidence>